<evidence type="ECO:0000313" key="4">
    <source>
        <dbReference type="Proteomes" id="UP000640583"/>
    </source>
</evidence>
<keyword evidence="1" id="KW-0238">DNA-binding</keyword>
<gene>
    <name evidence="3" type="ORF">H1D41_06670</name>
</gene>
<evidence type="ECO:0000313" key="3">
    <source>
        <dbReference type="EMBL" id="MBI1493311.1"/>
    </source>
</evidence>
<dbReference type="RefSeq" id="WP_228848161.1">
    <property type="nucleotide sequence ID" value="NZ_JADCKQ010000004.1"/>
</dbReference>
<proteinExistence type="predicted"/>
<dbReference type="SMART" id="SM00422">
    <property type="entry name" value="HTH_MERR"/>
    <property type="match status" value="1"/>
</dbReference>
<dbReference type="GO" id="GO:0003700">
    <property type="term" value="F:DNA-binding transcription factor activity"/>
    <property type="evidence" value="ECO:0007669"/>
    <property type="project" value="InterPro"/>
</dbReference>
<dbReference type="InterPro" id="IPR009061">
    <property type="entry name" value="DNA-bd_dom_put_sf"/>
</dbReference>
<dbReference type="EMBL" id="JADCKQ010000004">
    <property type="protein sequence ID" value="MBI1493311.1"/>
    <property type="molecule type" value="Genomic_DNA"/>
</dbReference>
<keyword evidence="4" id="KW-1185">Reference proteome</keyword>
<dbReference type="InterPro" id="IPR000551">
    <property type="entry name" value="MerR-type_HTH_dom"/>
</dbReference>
<protein>
    <submittedName>
        <fullName evidence="3">Helix-turn-helix domain-containing protein</fullName>
    </submittedName>
</protein>
<dbReference type="Gene3D" id="1.10.1660.10">
    <property type="match status" value="1"/>
</dbReference>
<evidence type="ECO:0000259" key="2">
    <source>
        <dbReference type="PROSITE" id="PS50937"/>
    </source>
</evidence>
<accession>A0A8J7IQA0</accession>
<dbReference type="PROSITE" id="PS00552">
    <property type="entry name" value="HTH_MERR_1"/>
    <property type="match status" value="1"/>
</dbReference>
<dbReference type="Pfam" id="PF13411">
    <property type="entry name" value="MerR_1"/>
    <property type="match status" value="1"/>
</dbReference>
<dbReference type="AlphaFoldDB" id="A0A8J7IQA0"/>
<comment type="caution">
    <text evidence="3">The sequence shown here is derived from an EMBL/GenBank/DDBJ whole genome shotgun (WGS) entry which is preliminary data.</text>
</comment>
<dbReference type="PROSITE" id="PS50937">
    <property type="entry name" value="HTH_MERR_2"/>
    <property type="match status" value="1"/>
</dbReference>
<dbReference type="PANTHER" id="PTHR30204">
    <property type="entry name" value="REDOX-CYCLING DRUG-SENSING TRANSCRIPTIONAL ACTIVATOR SOXR"/>
    <property type="match status" value="1"/>
</dbReference>
<dbReference type="GO" id="GO:0003677">
    <property type="term" value="F:DNA binding"/>
    <property type="evidence" value="ECO:0007669"/>
    <property type="project" value="UniProtKB-KW"/>
</dbReference>
<organism evidence="3 4">
    <name type="scientific">Halocynthiibacter styelae</name>
    <dbReference type="NCBI Taxonomy" id="2761955"/>
    <lineage>
        <taxon>Bacteria</taxon>
        <taxon>Pseudomonadati</taxon>
        <taxon>Pseudomonadota</taxon>
        <taxon>Alphaproteobacteria</taxon>
        <taxon>Rhodobacterales</taxon>
        <taxon>Paracoccaceae</taxon>
        <taxon>Halocynthiibacter</taxon>
    </lineage>
</organism>
<dbReference type="SUPFAM" id="SSF46955">
    <property type="entry name" value="Putative DNA-binding domain"/>
    <property type="match status" value="1"/>
</dbReference>
<dbReference type="InterPro" id="IPR047057">
    <property type="entry name" value="MerR_fam"/>
</dbReference>
<evidence type="ECO:0000256" key="1">
    <source>
        <dbReference type="ARBA" id="ARBA00023125"/>
    </source>
</evidence>
<dbReference type="CDD" id="cd04781">
    <property type="entry name" value="HTH_MerR-like_sg6"/>
    <property type="match status" value="1"/>
</dbReference>
<dbReference type="Proteomes" id="UP000640583">
    <property type="component" value="Unassembled WGS sequence"/>
</dbReference>
<sequence>MKDLDIGEVSEQTGLSAATLRYYETKQLISPSGRKGLRRLYDPSVLQVLSLILLGKKAGFSLDEIRAFVCPGGESDIPAEALLSKADEIEQRITELTALRDGLRHVAQCSAPTHASCPKFQRITKIALARLGQGASQDMQKKRRTK</sequence>
<dbReference type="PANTHER" id="PTHR30204:SF97">
    <property type="entry name" value="MERR FAMILY REGULATORY PROTEIN"/>
    <property type="match status" value="1"/>
</dbReference>
<name>A0A8J7IQA0_9RHOB</name>
<reference evidence="3" key="1">
    <citation type="submission" date="2020-10" db="EMBL/GenBank/DDBJ databases">
        <title>Paenihalocynthiibacter styelae gen. nov., sp. nov., isolated from stalked sea squirt Styela clava.</title>
        <authorList>
            <person name="Kim Y.-O."/>
            <person name="Yoon J.-H."/>
        </authorList>
    </citation>
    <scope>NUCLEOTIDE SEQUENCE</scope>
    <source>
        <strain evidence="3">MYP1-1</strain>
    </source>
</reference>
<feature type="domain" description="HTH merR-type" evidence="2">
    <location>
        <begin position="1"/>
        <end position="71"/>
    </location>
</feature>